<dbReference type="PANTHER" id="PTHR20935:SF0">
    <property type="entry name" value="SERINE_THREONINE-PROTEIN PHOSPHATASE PGAM5, MITOCHONDRIAL"/>
    <property type="match status" value="1"/>
</dbReference>
<evidence type="ECO:0000313" key="2">
    <source>
        <dbReference type="EMBL" id="MEK0188014.1"/>
    </source>
</evidence>
<sequence length="164" mass="18105">MHLYLIRHGIAAEPEAYATDAERPLTKEGANKTRKVAQRLYEIEIQFDLILTSPLLRATQTAQILQTAGLSSQIAESAALAPSGDIHNWLEWYQQWQETGSRSLALVGHQPDLGNWAETLLWGRTQDAIILKKAGTIGLILPETGSPVGRSQMFCLLSPKFLLG</sequence>
<dbReference type="InterPro" id="IPR051021">
    <property type="entry name" value="Mito_Ser/Thr_phosphatase"/>
</dbReference>
<gene>
    <name evidence="2" type="primary">sixA</name>
    <name evidence="2" type="ORF">WMG39_24700</name>
</gene>
<dbReference type="PANTHER" id="PTHR20935">
    <property type="entry name" value="PHOSPHOGLYCERATE MUTASE-RELATED"/>
    <property type="match status" value="1"/>
</dbReference>
<dbReference type="RefSeq" id="WP_340520759.1">
    <property type="nucleotide sequence ID" value="NZ_JBBLXS010000491.1"/>
</dbReference>
<accession>A0ABU8YUA1</accession>
<reference evidence="2 3" key="1">
    <citation type="journal article" date="2020" name="Harmful Algae">
        <title>Molecular and morphological characterization of a novel dihydroanatoxin-a producing Microcoleus species (cyanobacteria) from the Russian River, California, USA.</title>
        <authorList>
            <person name="Conklin K.Y."/>
            <person name="Stancheva R."/>
            <person name="Otten T.G."/>
            <person name="Fadness R."/>
            <person name="Boyer G.L."/>
            <person name="Read B."/>
            <person name="Zhang X."/>
            <person name="Sheath R.G."/>
        </authorList>
    </citation>
    <scope>NUCLEOTIDE SEQUENCE [LARGE SCALE GENOMIC DNA]</scope>
    <source>
        <strain evidence="2 3">PTRS2</strain>
    </source>
</reference>
<dbReference type="SUPFAM" id="SSF53254">
    <property type="entry name" value="Phosphoglycerate mutase-like"/>
    <property type="match status" value="1"/>
</dbReference>
<dbReference type="SMART" id="SM00855">
    <property type="entry name" value="PGAM"/>
    <property type="match status" value="1"/>
</dbReference>
<keyword evidence="3" id="KW-1185">Reference proteome</keyword>
<dbReference type="Gene3D" id="3.40.50.1240">
    <property type="entry name" value="Phosphoglycerate mutase-like"/>
    <property type="match status" value="1"/>
</dbReference>
<dbReference type="NCBIfam" id="TIGR00249">
    <property type="entry name" value="sixA"/>
    <property type="match status" value="1"/>
</dbReference>
<dbReference type="EMBL" id="JBBLXS010000491">
    <property type="protein sequence ID" value="MEK0188014.1"/>
    <property type="molecule type" value="Genomic_DNA"/>
</dbReference>
<comment type="caution">
    <text evidence="2">The sequence shown here is derived from an EMBL/GenBank/DDBJ whole genome shotgun (WGS) entry which is preliminary data.</text>
</comment>
<proteinExistence type="predicted"/>
<dbReference type="InterPro" id="IPR013078">
    <property type="entry name" value="His_Pase_superF_clade-1"/>
</dbReference>
<organism evidence="2 3">
    <name type="scientific">Microcoleus anatoxicus PTRS2</name>
    <dbReference type="NCBI Taxonomy" id="2705321"/>
    <lineage>
        <taxon>Bacteria</taxon>
        <taxon>Bacillati</taxon>
        <taxon>Cyanobacteriota</taxon>
        <taxon>Cyanophyceae</taxon>
        <taxon>Oscillatoriophycideae</taxon>
        <taxon>Oscillatoriales</taxon>
        <taxon>Microcoleaceae</taxon>
        <taxon>Microcoleus</taxon>
        <taxon>Microcoleus anatoxicus</taxon>
    </lineage>
</organism>
<keyword evidence="1" id="KW-0378">Hydrolase</keyword>
<evidence type="ECO:0000256" key="1">
    <source>
        <dbReference type="ARBA" id="ARBA00022801"/>
    </source>
</evidence>
<dbReference type="InterPro" id="IPR029033">
    <property type="entry name" value="His_PPase_superfam"/>
</dbReference>
<protein>
    <submittedName>
        <fullName evidence="2">Phosphohistidine phosphatase SixA</fullName>
    </submittedName>
</protein>
<dbReference type="InterPro" id="IPR004449">
    <property type="entry name" value="SixA"/>
</dbReference>
<evidence type="ECO:0000313" key="3">
    <source>
        <dbReference type="Proteomes" id="UP001384579"/>
    </source>
</evidence>
<dbReference type="CDD" id="cd07067">
    <property type="entry name" value="HP_PGM_like"/>
    <property type="match status" value="1"/>
</dbReference>
<dbReference type="Proteomes" id="UP001384579">
    <property type="component" value="Unassembled WGS sequence"/>
</dbReference>
<name>A0ABU8YUA1_9CYAN</name>
<dbReference type="Pfam" id="PF00300">
    <property type="entry name" value="His_Phos_1"/>
    <property type="match status" value="1"/>
</dbReference>